<evidence type="ECO:0000256" key="2">
    <source>
        <dbReference type="ARBA" id="ARBA00023002"/>
    </source>
</evidence>
<dbReference type="SUPFAM" id="SSF46977">
    <property type="entry name" value="Succinate dehydrogenase/fumarate reductase flavoprotein C-terminal domain"/>
    <property type="match status" value="1"/>
</dbReference>
<dbReference type="Proteomes" id="UP000070414">
    <property type="component" value="Unassembled WGS sequence"/>
</dbReference>
<dbReference type="Pfam" id="PF02910">
    <property type="entry name" value="Succ_DH_flav_C"/>
    <property type="match status" value="1"/>
</dbReference>
<dbReference type="PANTHER" id="PTHR11632">
    <property type="entry name" value="SUCCINATE DEHYDROGENASE 2 FLAVOPROTEIN SUBUNIT"/>
    <property type="match status" value="1"/>
</dbReference>
<dbReference type="InterPro" id="IPR030664">
    <property type="entry name" value="SdhA/FrdA/AprA"/>
</dbReference>
<comment type="caution">
    <text evidence="5">The sequence shown here is derived from an EMBL/GenBank/DDBJ whole genome shotgun (WGS) entry which is preliminary data.</text>
</comment>
<evidence type="ECO:0000313" key="5">
    <source>
        <dbReference type="EMBL" id="KXA96116.1"/>
    </source>
</evidence>
<dbReference type="EMBL" id="LHXS01000089">
    <property type="protein sequence ID" value="KXA96116.1"/>
    <property type="molecule type" value="Genomic_DNA"/>
</dbReference>
<keyword evidence="6" id="KW-1185">Reference proteome</keyword>
<proteinExistence type="predicted"/>
<dbReference type="GO" id="GO:0000104">
    <property type="term" value="F:succinate dehydrogenase activity"/>
    <property type="evidence" value="ECO:0007669"/>
    <property type="project" value="TreeGrafter"/>
</dbReference>
<dbReference type="GO" id="GO:0009055">
    <property type="term" value="F:electron transfer activity"/>
    <property type="evidence" value="ECO:0007669"/>
    <property type="project" value="TreeGrafter"/>
</dbReference>
<keyword evidence="1" id="KW-0285">Flavoprotein</keyword>
<dbReference type="InterPro" id="IPR003953">
    <property type="entry name" value="FAD-dep_OxRdtase_2_FAD-bd"/>
</dbReference>
<dbReference type="PANTHER" id="PTHR11632:SF73">
    <property type="entry name" value="BLR3196 PROTEIN"/>
    <property type="match status" value="1"/>
</dbReference>
<dbReference type="InterPro" id="IPR036188">
    <property type="entry name" value="FAD/NAD-bd_sf"/>
</dbReference>
<evidence type="ECO:0000259" key="4">
    <source>
        <dbReference type="Pfam" id="PF02910"/>
    </source>
</evidence>
<dbReference type="GO" id="GO:0050660">
    <property type="term" value="F:flavin adenine dinucleotide binding"/>
    <property type="evidence" value="ECO:0007669"/>
    <property type="project" value="TreeGrafter"/>
</dbReference>
<feature type="domain" description="Fumarate reductase/succinate dehydrogenase flavoprotein-like C-terminal" evidence="4">
    <location>
        <begin position="439"/>
        <end position="522"/>
    </location>
</feature>
<reference evidence="5 6" key="1">
    <citation type="journal article" date="2016" name="Sci. Rep.">
        <title>Metabolic traits of an uncultured archaeal lineage -MSBL1- from brine pools of the Red Sea.</title>
        <authorList>
            <person name="Mwirichia R."/>
            <person name="Alam I."/>
            <person name="Rashid M."/>
            <person name="Vinu M."/>
            <person name="Ba-Alawi W."/>
            <person name="Anthony Kamau A."/>
            <person name="Kamanda Ngugi D."/>
            <person name="Goker M."/>
            <person name="Klenk H.P."/>
            <person name="Bajic V."/>
            <person name="Stingl U."/>
        </authorList>
    </citation>
    <scope>NUCLEOTIDE SEQUENCE [LARGE SCALE GENOMIC DNA]</scope>
    <source>
        <strain evidence="5">SCGC-AAA259I14</strain>
    </source>
</reference>
<evidence type="ECO:0000313" key="6">
    <source>
        <dbReference type="Proteomes" id="UP000070414"/>
    </source>
</evidence>
<evidence type="ECO:0008006" key="7">
    <source>
        <dbReference type="Google" id="ProtNLM"/>
    </source>
</evidence>
<dbReference type="Gene3D" id="1.20.58.100">
    <property type="entry name" value="Fumarate reductase/succinate dehydrogenase flavoprotein-like, C-terminal domain"/>
    <property type="match status" value="1"/>
</dbReference>
<sequence>METRKITTDVLVIGGGVAGLMAAIKSEEQGKETIVVDKSNPRRSGNASTGNDHFLCYIPEIHGKINNILEEAMQSILGSLQEKELVKKCLQQSLNRVKDWERWDIPMKFDGEEYEFAGHAFPDHPRIFLKFKGKNLKPTLTKKALTEGATIESRCMMTDLLVQEGKVIGALGVNTREKRMTIFQAGNVILTTGMPTRLYPPITPEQSFNRSHAPHNTGDGIGMAYRGGAELVNMEIPYRHAGPKLFARCGKATWIGLLKDSEGEILNPFLETPSKKYGDISPDVWPNLFEEKKKKGNSPVYIDCRDISKEDKEYMKKGLEHEGNTALLEYMEREEIDFQSDKIIFTNYEICPYGGIKINKKAEASLDGLYAAGDTVGNFWGGIGGAAVYGWIAGKNADNSVKKSQICSDDLSVIEERKKVCRKILSRNYGAKWKETSAALQQIMQDYAGKTRSQNSLSAGLKNLRRLRNKSLNELTAENPHELMRCLEVLNLIDVGELVFLTAMKRKETRKPHVSVDYKYTNPKMNRFLIVKQVKGEPIIEWGKKFP</sequence>
<gene>
    <name evidence="5" type="ORF">AKJ38_03890</name>
</gene>
<dbReference type="PRINTS" id="PR00411">
    <property type="entry name" value="PNDRDTASEI"/>
</dbReference>
<protein>
    <recommendedName>
        <fullName evidence="7">FAD-dependent oxidoreductase 2 FAD binding domain-containing protein</fullName>
    </recommendedName>
</protein>
<dbReference type="GO" id="GO:0009061">
    <property type="term" value="P:anaerobic respiration"/>
    <property type="evidence" value="ECO:0007669"/>
    <property type="project" value="TreeGrafter"/>
</dbReference>
<dbReference type="Pfam" id="PF00890">
    <property type="entry name" value="FAD_binding_2"/>
    <property type="match status" value="1"/>
</dbReference>
<evidence type="ECO:0000259" key="3">
    <source>
        <dbReference type="Pfam" id="PF00890"/>
    </source>
</evidence>
<feature type="domain" description="FAD-dependent oxidoreductase 2 FAD-binding" evidence="3">
    <location>
        <begin position="9"/>
        <end position="381"/>
    </location>
</feature>
<dbReference type="PRINTS" id="PR00368">
    <property type="entry name" value="FADPNR"/>
</dbReference>
<dbReference type="InterPro" id="IPR015939">
    <property type="entry name" value="Fum_Rdtase/Succ_DH_flav-like_C"/>
</dbReference>
<dbReference type="SUPFAM" id="SSF51905">
    <property type="entry name" value="FAD/NAD(P)-binding domain"/>
    <property type="match status" value="1"/>
</dbReference>
<evidence type="ECO:0000256" key="1">
    <source>
        <dbReference type="ARBA" id="ARBA00022630"/>
    </source>
</evidence>
<dbReference type="AlphaFoldDB" id="A0A133UPR4"/>
<name>A0A133UPR4_9EURY</name>
<dbReference type="PIRSF" id="PIRSF000171">
    <property type="entry name" value="SDHA_APRA_LASPO"/>
    <property type="match status" value="1"/>
</dbReference>
<organism evidence="5 6">
    <name type="scientific">candidate division MSBL1 archaeon SCGC-AAA259I14</name>
    <dbReference type="NCBI Taxonomy" id="1698268"/>
    <lineage>
        <taxon>Archaea</taxon>
        <taxon>Methanobacteriati</taxon>
        <taxon>Methanobacteriota</taxon>
        <taxon>candidate division MSBL1</taxon>
    </lineage>
</organism>
<dbReference type="GO" id="GO:0005886">
    <property type="term" value="C:plasma membrane"/>
    <property type="evidence" value="ECO:0007669"/>
    <property type="project" value="TreeGrafter"/>
</dbReference>
<accession>A0A133UPR4</accession>
<dbReference type="Gene3D" id="3.50.50.60">
    <property type="entry name" value="FAD/NAD(P)-binding domain"/>
    <property type="match status" value="2"/>
</dbReference>
<dbReference type="PATRIC" id="fig|1698268.3.peg.1033"/>
<keyword evidence="2" id="KW-0560">Oxidoreductase</keyword>
<dbReference type="InterPro" id="IPR037099">
    <property type="entry name" value="Fum_R/Succ_DH_flav-like_C_sf"/>
</dbReference>